<dbReference type="GO" id="GO:0004029">
    <property type="term" value="F:aldehyde dehydrogenase (NAD+) activity"/>
    <property type="evidence" value="ECO:0007669"/>
    <property type="project" value="TreeGrafter"/>
</dbReference>
<sequence length="347" mass="37842">MSHNILITGASGYLGGTILARWARAKLPPYQTLYALVRTEEQGEAVKKYGAKPIFFDVKDEASIRTAIVENEITVVYYLIDAMTSVSQIPMIKALAEVKEKTGKDVHFLHTSGAKIFSNHAGLPTDRPIPDNDPKLYGLQKSSIAKYAPVQMALSTNNNVIDTADAHGVKSYIFVPCVVYGEGEGFGNSISIQTVAIVKAAKALGRVYRPDSEEFTWPVSHVADTANLYLEILRGILSGKDIGYGKNGYYLGASGNMAWNDIYRAMATALAQHKVIKTDKVDLVDDAAQGEMGKALGCPKEMVPLFLGGKCTLEARHGRKIGWNPQYPPEHILDVAEAEVDLILKNI</sequence>
<dbReference type="Gene3D" id="3.40.50.720">
    <property type="entry name" value="NAD(P)-binding Rossmann-like Domain"/>
    <property type="match status" value="1"/>
</dbReference>
<dbReference type="Proteomes" id="UP001147782">
    <property type="component" value="Unassembled WGS sequence"/>
</dbReference>
<dbReference type="PANTHER" id="PTHR48079:SF6">
    <property type="entry name" value="NAD(P)-BINDING DOMAIN-CONTAINING PROTEIN-RELATED"/>
    <property type="match status" value="1"/>
</dbReference>
<reference evidence="2" key="1">
    <citation type="submission" date="2022-11" db="EMBL/GenBank/DDBJ databases">
        <authorList>
            <person name="Petersen C."/>
        </authorList>
    </citation>
    <scope>NUCLEOTIDE SEQUENCE</scope>
    <source>
        <strain evidence="2">IBT 29864</strain>
    </source>
</reference>
<dbReference type="SUPFAM" id="SSF51735">
    <property type="entry name" value="NAD(P)-binding Rossmann-fold domains"/>
    <property type="match status" value="1"/>
</dbReference>
<evidence type="ECO:0000259" key="1">
    <source>
        <dbReference type="Pfam" id="PF01370"/>
    </source>
</evidence>
<dbReference type="InterPro" id="IPR036291">
    <property type="entry name" value="NAD(P)-bd_dom_sf"/>
</dbReference>
<dbReference type="InterPro" id="IPR051783">
    <property type="entry name" value="NAD(P)-dependent_oxidoreduct"/>
</dbReference>
<name>A0A9W9RFG1_9EURO</name>
<organism evidence="2 3">
    <name type="scientific">Penicillium cataractarum</name>
    <dbReference type="NCBI Taxonomy" id="2100454"/>
    <lineage>
        <taxon>Eukaryota</taxon>
        <taxon>Fungi</taxon>
        <taxon>Dikarya</taxon>
        <taxon>Ascomycota</taxon>
        <taxon>Pezizomycotina</taxon>
        <taxon>Eurotiomycetes</taxon>
        <taxon>Eurotiomycetidae</taxon>
        <taxon>Eurotiales</taxon>
        <taxon>Aspergillaceae</taxon>
        <taxon>Penicillium</taxon>
    </lineage>
</organism>
<keyword evidence="3" id="KW-1185">Reference proteome</keyword>
<evidence type="ECO:0000313" key="3">
    <source>
        <dbReference type="Proteomes" id="UP001147782"/>
    </source>
</evidence>
<dbReference type="RefSeq" id="XP_056550496.1">
    <property type="nucleotide sequence ID" value="XM_056704536.1"/>
</dbReference>
<evidence type="ECO:0000313" key="2">
    <source>
        <dbReference type="EMBL" id="KAJ5359210.1"/>
    </source>
</evidence>
<dbReference type="GeneID" id="81443715"/>
<feature type="domain" description="NAD-dependent epimerase/dehydratase" evidence="1">
    <location>
        <begin position="5"/>
        <end position="235"/>
    </location>
</feature>
<proteinExistence type="predicted"/>
<dbReference type="InterPro" id="IPR001509">
    <property type="entry name" value="Epimerase_deHydtase"/>
</dbReference>
<gene>
    <name evidence="2" type="ORF">N7496_011623</name>
</gene>
<dbReference type="OrthoDB" id="10262413at2759"/>
<dbReference type="Pfam" id="PF01370">
    <property type="entry name" value="Epimerase"/>
    <property type="match status" value="1"/>
</dbReference>
<comment type="caution">
    <text evidence="2">The sequence shown here is derived from an EMBL/GenBank/DDBJ whole genome shotgun (WGS) entry which is preliminary data.</text>
</comment>
<reference evidence="2" key="2">
    <citation type="journal article" date="2023" name="IMA Fungus">
        <title>Comparative genomic study of the Penicillium genus elucidates a diverse pangenome and 15 lateral gene transfer events.</title>
        <authorList>
            <person name="Petersen C."/>
            <person name="Sorensen T."/>
            <person name="Nielsen M.R."/>
            <person name="Sondergaard T.E."/>
            <person name="Sorensen J.L."/>
            <person name="Fitzpatrick D.A."/>
            <person name="Frisvad J.C."/>
            <person name="Nielsen K.L."/>
        </authorList>
    </citation>
    <scope>NUCLEOTIDE SEQUENCE</scope>
    <source>
        <strain evidence="2">IBT 29864</strain>
    </source>
</reference>
<dbReference type="AlphaFoldDB" id="A0A9W9RFG1"/>
<dbReference type="EMBL" id="JAPZBS010000009">
    <property type="protein sequence ID" value="KAJ5359210.1"/>
    <property type="molecule type" value="Genomic_DNA"/>
</dbReference>
<accession>A0A9W9RFG1</accession>
<dbReference type="PANTHER" id="PTHR48079">
    <property type="entry name" value="PROTEIN YEEZ"/>
    <property type="match status" value="1"/>
</dbReference>
<protein>
    <recommendedName>
        <fullName evidence="1">NAD-dependent epimerase/dehydratase domain-containing protein</fullName>
    </recommendedName>
</protein>
<dbReference type="GO" id="GO:0005737">
    <property type="term" value="C:cytoplasm"/>
    <property type="evidence" value="ECO:0007669"/>
    <property type="project" value="TreeGrafter"/>
</dbReference>